<comment type="caution">
    <text evidence="1">The sequence shown here is derived from an EMBL/GenBank/DDBJ whole genome shotgun (WGS) entry which is preliminary data.</text>
</comment>
<name>A0A938XYR6_9FIRM</name>
<keyword evidence="2" id="KW-1185">Reference proteome</keyword>
<sequence>MMKKSFPIIMLLIVLLFGVYSNNYNFERGFSKLGKYNDYGAQKTYASLFSGELNWEFGYDGLPKKVGGVISIFKLHDERMLPYNRKYDIKISFNMHIGVGIMLGANKIGIVPGIGPIFNWRLVSREESYRGIKSKN</sequence>
<reference evidence="1" key="1">
    <citation type="submission" date="2021-01" db="EMBL/GenBank/DDBJ databases">
        <title>Genomic Encyclopedia of Type Strains, Phase IV (KMG-IV): sequencing the most valuable type-strain genomes for metagenomic binning, comparative biology and taxonomic classification.</title>
        <authorList>
            <person name="Goeker M."/>
        </authorList>
    </citation>
    <scope>NUCLEOTIDE SEQUENCE</scope>
    <source>
        <strain evidence="1">DSM 23230</strain>
    </source>
</reference>
<proteinExistence type="predicted"/>
<dbReference type="EMBL" id="JAFBDQ010000030">
    <property type="protein sequence ID" value="MBM7558167.1"/>
    <property type="molecule type" value="Genomic_DNA"/>
</dbReference>
<protein>
    <submittedName>
        <fullName evidence="1">Uncharacterized protein</fullName>
    </submittedName>
</protein>
<organism evidence="1 2">
    <name type="scientific">Halanaerobacter jeridensis</name>
    <dbReference type="NCBI Taxonomy" id="706427"/>
    <lineage>
        <taxon>Bacteria</taxon>
        <taxon>Bacillati</taxon>
        <taxon>Bacillota</taxon>
        <taxon>Clostridia</taxon>
        <taxon>Halanaerobiales</taxon>
        <taxon>Halobacteroidaceae</taxon>
        <taxon>Halanaerobacter</taxon>
    </lineage>
</organism>
<dbReference type="RefSeq" id="WP_204703197.1">
    <property type="nucleotide sequence ID" value="NZ_JAFBDQ010000030.1"/>
</dbReference>
<evidence type="ECO:0000313" key="1">
    <source>
        <dbReference type="EMBL" id="MBM7558167.1"/>
    </source>
</evidence>
<dbReference type="AlphaFoldDB" id="A0A938XYR6"/>
<accession>A0A938XYR6</accession>
<dbReference type="Proteomes" id="UP000774000">
    <property type="component" value="Unassembled WGS sequence"/>
</dbReference>
<gene>
    <name evidence="1" type="ORF">JOC47_003037</name>
</gene>
<evidence type="ECO:0000313" key="2">
    <source>
        <dbReference type="Proteomes" id="UP000774000"/>
    </source>
</evidence>